<proteinExistence type="predicted"/>
<feature type="non-terminal residue" evidence="2">
    <location>
        <position position="1"/>
    </location>
</feature>
<feature type="compositionally biased region" description="Polar residues" evidence="1">
    <location>
        <begin position="18"/>
        <end position="30"/>
    </location>
</feature>
<comment type="caution">
    <text evidence="2">The sequence shown here is derived from an EMBL/GenBank/DDBJ whole genome shotgun (WGS) entry which is preliminary data.</text>
</comment>
<name>D3A0H1_NEIM2</name>
<sequence length="110" mass="11965">GFSLVSTHSRPKAAGRMLNNQQTNHAVSTHSRPKAAGKHGYCDRYQVQFQHTAARRRLVSNACGTTKIIKVSTHSRPKAAGKSVYGLYKSAEVSTHSRPKAAGRTMFGRG</sequence>
<protein>
    <submittedName>
        <fullName evidence="2">Uncharacterized protein</fullName>
    </submittedName>
</protein>
<organism evidence="2 3">
    <name type="scientific">Neisseria mucosa (strain ATCC 25996 / DSM 4631 / NCTC 10774 / M26)</name>
    <dbReference type="NCBI Taxonomy" id="546266"/>
    <lineage>
        <taxon>Bacteria</taxon>
        <taxon>Pseudomonadati</taxon>
        <taxon>Pseudomonadota</taxon>
        <taxon>Betaproteobacteria</taxon>
        <taxon>Neisseriales</taxon>
        <taxon>Neisseriaceae</taxon>
        <taxon>Neisseria</taxon>
    </lineage>
</organism>
<gene>
    <name evidence="2" type="ORF">NEIMUCOT_06407</name>
</gene>
<reference evidence="2 3" key="1">
    <citation type="submission" date="2009-10" db="EMBL/GenBank/DDBJ databases">
        <authorList>
            <person name="Weinstock G."/>
            <person name="Sodergren E."/>
            <person name="Clifton S."/>
            <person name="Fulton L."/>
            <person name="Fulton B."/>
            <person name="Courtney L."/>
            <person name="Fronick C."/>
            <person name="Harrison M."/>
            <person name="Strong C."/>
            <person name="Farmer C."/>
            <person name="Delahaunty K."/>
            <person name="Markovic C."/>
            <person name="Hall O."/>
            <person name="Minx P."/>
            <person name="Tomlinson C."/>
            <person name="Mitreva M."/>
            <person name="Nelson J."/>
            <person name="Hou S."/>
            <person name="Wollam A."/>
            <person name="Pepin K.H."/>
            <person name="Johnson M."/>
            <person name="Bhonagiri V."/>
            <person name="Nash W.E."/>
            <person name="Warren W."/>
            <person name="Chinwalla A."/>
            <person name="Mardis E.R."/>
            <person name="Wilson R.K."/>
        </authorList>
    </citation>
    <scope>NUCLEOTIDE SEQUENCE [LARGE SCALE GENOMIC DNA]</scope>
    <source>
        <strain evidence="3">ATCC 25996 / DSM 4631 / NCTC 10774 / M26</strain>
    </source>
</reference>
<dbReference type="AlphaFoldDB" id="D3A0H1"/>
<evidence type="ECO:0000313" key="3">
    <source>
        <dbReference type="Proteomes" id="UP000003344"/>
    </source>
</evidence>
<accession>D3A0H1</accession>
<feature type="region of interest" description="Disordered" evidence="1">
    <location>
        <begin position="1"/>
        <end position="38"/>
    </location>
</feature>
<dbReference type="EMBL" id="ACDX02000028">
    <property type="protein sequence ID" value="EFC87145.1"/>
    <property type="molecule type" value="Genomic_DNA"/>
</dbReference>
<evidence type="ECO:0000313" key="2">
    <source>
        <dbReference type="EMBL" id="EFC87145.1"/>
    </source>
</evidence>
<dbReference type="Proteomes" id="UP000003344">
    <property type="component" value="Unassembled WGS sequence"/>
</dbReference>
<evidence type="ECO:0000256" key="1">
    <source>
        <dbReference type="SAM" id="MobiDB-lite"/>
    </source>
</evidence>